<dbReference type="KEGG" id="ccp:CHC_T00008777001"/>
<comment type="similarity">
    <text evidence="2">Belongs to the VTI1 family.</text>
</comment>
<keyword evidence="7" id="KW-0175">Coiled coil</keyword>
<evidence type="ECO:0000256" key="9">
    <source>
        <dbReference type="SAM" id="MobiDB-lite"/>
    </source>
</evidence>
<protein>
    <submittedName>
        <fullName evidence="12">Putative Vesicle transport v-SNARE</fullName>
    </submittedName>
</protein>
<dbReference type="GO" id="GO:0006906">
    <property type="term" value="P:vesicle fusion"/>
    <property type="evidence" value="ECO:0007669"/>
    <property type="project" value="TreeGrafter"/>
</dbReference>
<dbReference type="EMBL" id="HG002012">
    <property type="protein sequence ID" value="CDF39219.1"/>
    <property type="molecule type" value="Genomic_DNA"/>
</dbReference>
<dbReference type="OrthoDB" id="430637at2759"/>
<dbReference type="GO" id="GO:0005794">
    <property type="term" value="C:Golgi apparatus"/>
    <property type="evidence" value="ECO:0007669"/>
    <property type="project" value="TreeGrafter"/>
</dbReference>
<dbReference type="AlphaFoldDB" id="R7QM93"/>
<dbReference type="Gramene" id="CDF39219">
    <property type="protein sequence ID" value="CDF39219"/>
    <property type="gene ID" value="CHC_T00008777001"/>
</dbReference>
<organism evidence="12 13">
    <name type="scientific">Chondrus crispus</name>
    <name type="common">Carrageen Irish moss</name>
    <name type="synonym">Polymorpha crispa</name>
    <dbReference type="NCBI Taxonomy" id="2769"/>
    <lineage>
        <taxon>Eukaryota</taxon>
        <taxon>Rhodophyta</taxon>
        <taxon>Florideophyceae</taxon>
        <taxon>Rhodymeniophycidae</taxon>
        <taxon>Gigartinales</taxon>
        <taxon>Gigartinaceae</taxon>
        <taxon>Chondrus</taxon>
    </lineage>
</organism>
<evidence type="ECO:0000256" key="5">
    <source>
        <dbReference type="ARBA" id="ARBA00022927"/>
    </source>
</evidence>
<keyword evidence="3" id="KW-0813">Transport</keyword>
<dbReference type="Gene3D" id="1.20.5.110">
    <property type="match status" value="1"/>
</dbReference>
<evidence type="ECO:0000259" key="11">
    <source>
        <dbReference type="Pfam" id="PF05008"/>
    </source>
</evidence>
<dbReference type="RefSeq" id="XP_005719130.1">
    <property type="nucleotide sequence ID" value="XM_005719073.1"/>
</dbReference>
<dbReference type="PANTHER" id="PTHR21230">
    <property type="entry name" value="VESICLE TRANSPORT V-SNARE PROTEIN VTI1-RELATED"/>
    <property type="match status" value="1"/>
</dbReference>
<name>R7QM93_CHOCR</name>
<feature type="domain" description="Vesicle transport v-SNARE N-terminal" evidence="11">
    <location>
        <begin position="17"/>
        <end position="109"/>
    </location>
</feature>
<keyword evidence="4 10" id="KW-0812">Transmembrane</keyword>
<feature type="region of interest" description="Disordered" evidence="9">
    <location>
        <begin position="38"/>
        <end position="59"/>
    </location>
</feature>
<dbReference type="SUPFAM" id="SSF47661">
    <property type="entry name" value="t-snare proteins"/>
    <property type="match status" value="1"/>
</dbReference>
<dbReference type="GO" id="GO:0012507">
    <property type="term" value="C:ER to Golgi transport vesicle membrane"/>
    <property type="evidence" value="ECO:0007669"/>
    <property type="project" value="TreeGrafter"/>
</dbReference>
<keyword evidence="13" id="KW-1185">Reference proteome</keyword>
<dbReference type="CDD" id="cd15862">
    <property type="entry name" value="SNARE_Vti1"/>
    <property type="match status" value="1"/>
</dbReference>
<dbReference type="PANTHER" id="PTHR21230:SF26">
    <property type="entry name" value="VESICLE TRANSPORT THROUGH INTERACTION WITH T-SNARES HOMOLOG 1A"/>
    <property type="match status" value="1"/>
</dbReference>
<evidence type="ECO:0000256" key="10">
    <source>
        <dbReference type="SAM" id="Phobius"/>
    </source>
</evidence>
<dbReference type="Proteomes" id="UP000012073">
    <property type="component" value="Unassembled WGS sequence"/>
</dbReference>
<evidence type="ECO:0000256" key="1">
    <source>
        <dbReference type="ARBA" id="ARBA00004211"/>
    </source>
</evidence>
<dbReference type="GO" id="GO:0005484">
    <property type="term" value="F:SNAP receptor activity"/>
    <property type="evidence" value="ECO:0007669"/>
    <property type="project" value="TreeGrafter"/>
</dbReference>
<feature type="compositionally biased region" description="Basic and acidic residues" evidence="9">
    <location>
        <begin position="132"/>
        <end position="146"/>
    </location>
</feature>
<dbReference type="Pfam" id="PF05008">
    <property type="entry name" value="V-SNARE"/>
    <property type="match status" value="1"/>
</dbReference>
<dbReference type="OMA" id="IARCGKY"/>
<dbReference type="GO" id="GO:0000149">
    <property type="term" value="F:SNARE binding"/>
    <property type="evidence" value="ECO:0007669"/>
    <property type="project" value="TreeGrafter"/>
</dbReference>
<keyword evidence="8 10" id="KW-0472">Membrane</keyword>
<dbReference type="Gene3D" id="1.20.58.400">
    <property type="entry name" value="t-snare proteins"/>
    <property type="match status" value="1"/>
</dbReference>
<keyword evidence="5" id="KW-0653">Protein transport</keyword>
<feature type="transmembrane region" description="Helical" evidence="10">
    <location>
        <begin position="215"/>
        <end position="237"/>
    </location>
</feature>
<dbReference type="GO" id="GO:0031902">
    <property type="term" value="C:late endosome membrane"/>
    <property type="evidence" value="ECO:0007669"/>
    <property type="project" value="TreeGrafter"/>
</dbReference>
<dbReference type="FunFam" id="1.20.5.110:FF:000002">
    <property type="entry name" value="Vesicle transport through interaction with t-SNAREsB"/>
    <property type="match status" value="1"/>
</dbReference>
<feature type="region of interest" description="Disordered" evidence="9">
    <location>
        <begin position="126"/>
        <end position="146"/>
    </location>
</feature>
<comment type="subcellular location">
    <subcellularLocation>
        <location evidence="1">Membrane</location>
        <topology evidence="1">Single-pass type IV membrane protein</topology>
    </subcellularLocation>
</comment>
<gene>
    <name evidence="12" type="ORF">CHC_T00008777001</name>
</gene>
<dbReference type="InterPro" id="IPR038407">
    <property type="entry name" value="v-SNARE_N_sf"/>
</dbReference>
<dbReference type="Pfam" id="PF12352">
    <property type="entry name" value="V-SNARE_C"/>
    <property type="match status" value="1"/>
</dbReference>
<evidence type="ECO:0000256" key="4">
    <source>
        <dbReference type="ARBA" id="ARBA00022692"/>
    </source>
</evidence>
<dbReference type="STRING" id="2769.R7QM93"/>
<dbReference type="GO" id="GO:0006886">
    <property type="term" value="P:intracellular protein transport"/>
    <property type="evidence" value="ECO:0007669"/>
    <property type="project" value="InterPro"/>
</dbReference>
<accession>R7QM93</accession>
<evidence type="ECO:0000256" key="7">
    <source>
        <dbReference type="ARBA" id="ARBA00023054"/>
    </source>
</evidence>
<feature type="compositionally biased region" description="Polar residues" evidence="9">
    <location>
        <begin position="38"/>
        <end position="56"/>
    </location>
</feature>
<dbReference type="InterPro" id="IPR007705">
    <property type="entry name" value="Vesicle_trsprt_v-SNARE_N"/>
</dbReference>
<evidence type="ECO:0000256" key="8">
    <source>
        <dbReference type="ARBA" id="ARBA00023136"/>
    </source>
</evidence>
<keyword evidence="6 10" id="KW-1133">Transmembrane helix</keyword>
<dbReference type="GO" id="GO:0031201">
    <property type="term" value="C:SNARE complex"/>
    <property type="evidence" value="ECO:0007669"/>
    <property type="project" value="TreeGrafter"/>
</dbReference>
<dbReference type="GO" id="GO:0005789">
    <property type="term" value="C:endoplasmic reticulum membrane"/>
    <property type="evidence" value="ECO:0007669"/>
    <property type="project" value="TreeGrafter"/>
</dbReference>
<evidence type="ECO:0000256" key="3">
    <source>
        <dbReference type="ARBA" id="ARBA00022448"/>
    </source>
</evidence>
<evidence type="ECO:0000313" key="12">
    <source>
        <dbReference type="EMBL" id="CDF39219.1"/>
    </source>
</evidence>
<reference evidence="13" key="1">
    <citation type="journal article" date="2013" name="Proc. Natl. Acad. Sci. U.S.A.">
        <title>Genome structure and metabolic features in the red seaweed Chondrus crispus shed light on evolution of the Archaeplastida.</title>
        <authorList>
            <person name="Collen J."/>
            <person name="Porcel B."/>
            <person name="Carre W."/>
            <person name="Ball S.G."/>
            <person name="Chaparro C."/>
            <person name="Tonon T."/>
            <person name="Barbeyron T."/>
            <person name="Michel G."/>
            <person name="Noel B."/>
            <person name="Valentin K."/>
            <person name="Elias M."/>
            <person name="Artiguenave F."/>
            <person name="Arun A."/>
            <person name="Aury J.M."/>
            <person name="Barbosa-Neto J.F."/>
            <person name="Bothwell J.H."/>
            <person name="Bouget F.Y."/>
            <person name="Brillet L."/>
            <person name="Cabello-Hurtado F."/>
            <person name="Capella-Gutierrez S."/>
            <person name="Charrier B."/>
            <person name="Cladiere L."/>
            <person name="Cock J.M."/>
            <person name="Coelho S.M."/>
            <person name="Colleoni C."/>
            <person name="Czjzek M."/>
            <person name="Da Silva C."/>
            <person name="Delage L."/>
            <person name="Denoeud F."/>
            <person name="Deschamps P."/>
            <person name="Dittami S.M."/>
            <person name="Gabaldon T."/>
            <person name="Gachon C.M."/>
            <person name="Groisillier A."/>
            <person name="Herve C."/>
            <person name="Jabbari K."/>
            <person name="Katinka M."/>
            <person name="Kloareg B."/>
            <person name="Kowalczyk N."/>
            <person name="Labadie K."/>
            <person name="Leblanc C."/>
            <person name="Lopez P.J."/>
            <person name="McLachlan D.H."/>
            <person name="Meslet-Cladiere L."/>
            <person name="Moustafa A."/>
            <person name="Nehr Z."/>
            <person name="Nyvall Collen P."/>
            <person name="Panaud O."/>
            <person name="Partensky F."/>
            <person name="Poulain J."/>
            <person name="Rensing S.A."/>
            <person name="Rousvoal S."/>
            <person name="Samson G."/>
            <person name="Symeonidi A."/>
            <person name="Weissenbach J."/>
            <person name="Zambounis A."/>
            <person name="Wincker P."/>
            <person name="Boyen C."/>
        </authorList>
    </citation>
    <scope>NUCLEOTIDE SEQUENCE [LARGE SCALE GENOMIC DNA]</scope>
    <source>
        <strain evidence="13">cv. Stackhouse</strain>
    </source>
</reference>
<dbReference type="InterPro" id="IPR010989">
    <property type="entry name" value="SNARE"/>
</dbReference>
<proteinExistence type="inferred from homology"/>
<evidence type="ECO:0000313" key="13">
    <source>
        <dbReference type="Proteomes" id="UP000012073"/>
    </source>
</evidence>
<evidence type="ECO:0000256" key="2">
    <source>
        <dbReference type="ARBA" id="ARBA00006108"/>
    </source>
</evidence>
<evidence type="ECO:0000256" key="6">
    <source>
        <dbReference type="ARBA" id="ARBA00022989"/>
    </source>
</evidence>
<dbReference type="GeneID" id="17326869"/>
<sequence>MSFAKPEATIIDLGPASSVFSDYHKEFTSLLASSAESISTAKSVSESSPADSNSALNEADRDIGEASDLLKSMELEAQAAPSDSRISLRSHVAKARDEVSRMRQELRAARIALAQRKEELNRDELLGGYSHSDAEDRSRMTDTTERLEKGSEIITGSRRNIAETEAIGASILEDLQNQRNTIMRARQNLGGVDGGLEQSGSIISTMQRRAIMNKIIVYIILAIIAVACVAIVFVRVFHAKG</sequence>
<dbReference type="SUPFAM" id="SSF58038">
    <property type="entry name" value="SNARE fusion complex"/>
    <property type="match status" value="1"/>
</dbReference>